<proteinExistence type="predicted"/>
<organism evidence="2 3">
    <name type="scientific">Paraburkholderia podalyriae</name>
    <dbReference type="NCBI Taxonomy" id="1938811"/>
    <lineage>
        <taxon>Bacteria</taxon>
        <taxon>Pseudomonadati</taxon>
        <taxon>Pseudomonadota</taxon>
        <taxon>Betaproteobacteria</taxon>
        <taxon>Burkholderiales</taxon>
        <taxon>Burkholderiaceae</taxon>
        <taxon>Paraburkholderia</taxon>
    </lineage>
</organism>
<reference evidence="2 3" key="1">
    <citation type="submission" date="2019-09" db="EMBL/GenBank/DDBJ databases">
        <title>Paraburkholderia podalyriae sp. nov., A South African Podalyria-associated rhizobium.</title>
        <authorList>
            <person name="Mavima L."/>
            <person name="Beukes C.W."/>
            <person name="Palmer M."/>
            <person name="De Meyer S.E."/>
            <person name="James E.K."/>
            <person name="Maluk M."/>
            <person name="Avontuur J.R."/>
            <person name="Chan W.Y."/>
            <person name="Venter S.N."/>
            <person name="Steenkamp E.T."/>
        </authorList>
    </citation>
    <scope>NUCLEOTIDE SEQUENCE [LARGE SCALE GENOMIC DNA]</scope>
    <source>
        <strain evidence="2 3">WC7.3b</strain>
    </source>
</reference>
<protein>
    <submittedName>
        <fullName evidence="2">Isochorismatase family protein</fullName>
    </submittedName>
</protein>
<keyword evidence="3" id="KW-1185">Reference proteome</keyword>
<dbReference type="InterPro" id="IPR000868">
    <property type="entry name" value="Isochorismatase-like_dom"/>
</dbReference>
<dbReference type="Pfam" id="PF00857">
    <property type="entry name" value="Isochorismatase"/>
    <property type="match status" value="1"/>
</dbReference>
<name>A0ABR7PI10_9BURK</name>
<comment type="caution">
    <text evidence="2">The sequence shown here is derived from an EMBL/GenBank/DDBJ whole genome shotgun (WGS) entry which is preliminary data.</text>
</comment>
<dbReference type="PANTHER" id="PTHR43559:SF3">
    <property type="entry name" value="HYDROLASE YCAC-RELATED"/>
    <property type="match status" value="1"/>
</dbReference>
<dbReference type="Gene3D" id="3.40.50.850">
    <property type="entry name" value="Isochorismatase-like"/>
    <property type="match status" value="1"/>
</dbReference>
<feature type="domain" description="Isochorismatase-like" evidence="1">
    <location>
        <begin position="25"/>
        <end position="174"/>
    </location>
</feature>
<sequence>MVSSSPLRPGCDSRSSFMPKAQDIAFLFLDFQIDVIPAAKTLPLERLQTSVGALATLARDFGAPAFISTIPTGAETKLIPELQVDGLSATMVTRNGPHLFGHAESAQHISALKRPVLVVGGVLTEIAVLNAVLGARNAGYEVHVMIDACGGWSERTQTAAIEQMRAAGAVISSTLTLSTSLLETFSSPDSAAVFKAIGALLG</sequence>
<dbReference type="SUPFAM" id="SSF52499">
    <property type="entry name" value="Isochorismatase-like hydrolases"/>
    <property type="match status" value="1"/>
</dbReference>
<evidence type="ECO:0000313" key="2">
    <source>
        <dbReference type="EMBL" id="MBC8746015.1"/>
    </source>
</evidence>
<dbReference type="PANTHER" id="PTHR43559">
    <property type="entry name" value="HYDROLASE YCAC-RELATED"/>
    <property type="match status" value="1"/>
</dbReference>
<dbReference type="Proteomes" id="UP000736373">
    <property type="component" value="Unassembled WGS sequence"/>
</dbReference>
<evidence type="ECO:0000259" key="1">
    <source>
        <dbReference type="Pfam" id="PF00857"/>
    </source>
</evidence>
<accession>A0ABR7PI10</accession>
<dbReference type="InterPro" id="IPR036380">
    <property type="entry name" value="Isochorismatase-like_sf"/>
</dbReference>
<evidence type="ECO:0000313" key="3">
    <source>
        <dbReference type="Proteomes" id="UP000736373"/>
    </source>
</evidence>
<dbReference type="InterPro" id="IPR053152">
    <property type="entry name" value="Hydrolase_YcaC-like"/>
</dbReference>
<dbReference type="EMBL" id="VZQQ01000003">
    <property type="protein sequence ID" value="MBC8746015.1"/>
    <property type="molecule type" value="Genomic_DNA"/>
</dbReference>
<gene>
    <name evidence="2" type="ORF">F6X42_05035</name>
</gene>